<evidence type="ECO:0000313" key="1">
    <source>
        <dbReference type="EMBL" id="KIX15467.1"/>
    </source>
</evidence>
<gene>
    <name evidence="1" type="ORF">X474_04220</name>
</gene>
<name>A0A0D2GLC2_9BACT</name>
<evidence type="ECO:0000313" key="2">
    <source>
        <dbReference type="Proteomes" id="UP000032233"/>
    </source>
</evidence>
<dbReference type="RefSeq" id="WP_044346848.1">
    <property type="nucleotide sequence ID" value="NZ_AZAC01000003.1"/>
</dbReference>
<organism evidence="1 2">
    <name type="scientific">Dethiosulfatarculus sandiegensis</name>
    <dbReference type="NCBI Taxonomy" id="1429043"/>
    <lineage>
        <taxon>Bacteria</taxon>
        <taxon>Pseudomonadati</taxon>
        <taxon>Thermodesulfobacteriota</taxon>
        <taxon>Desulfarculia</taxon>
        <taxon>Desulfarculales</taxon>
        <taxon>Desulfarculaceae</taxon>
        <taxon>Dethiosulfatarculus</taxon>
    </lineage>
</organism>
<keyword evidence="2" id="KW-1185">Reference proteome</keyword>
<dbReference type="EMBL" id="AZAC01000003">
    <property type="protein sequence ID" value="KIX15467.1"/>
    <property type="molecule type" value="Genomic_DNA"/>
</dbReference>
<accession>A0A0D2GLC2</accession>
<dbReference type="AlphaFoldDB" id="A0A0D2GLC2"/>
<comment type="caution">
    <text evidence="1">The sequence shown here is derived from an EMBL/GenBank/DDBJ whole genome shotgun (WGS) entry which is preliminary data.</text>
</comment>
<reference evidence="1 2" key="1">
    <citation type="submission" date="2013-11" db="EMBL/GenBank/DDBJ databases">
        <title>Metagenomic analysis of a methanogenic consortium involved in long chain n-alkane degradation.</title>
        <authorList>
            <person name="Davidova I.A."/>
            <person name="Callaghan A.V."/>
            <person name="Wawrik B."/>
            <person name="Pruitt S."/>
            <person name="Marks C."/>
            <person name="Duncan K.E."/>
            <person name="Suflita J.M."/>
        </authorList>
    </citation>
    <scope>NUCLEOTIDE SEQUENCE [LARGE SCALE GENOMIC DNA]</scope>
    <source>
        <strain evidence="1 2">SPR</strain>
    </source>
</reference>
<proteinExistence type="predicted"/>
<sequence length="68" mass="8058">MIVKLLGYIGRCLPKKCLPGAVSQPFFDDNRQRFYWKSAFRKVVLKKECRIVFGWSAFTWFFFAKKAS</sequence>
<dbReference type="Proteomes" id="UP000032233">
    <property type="component" value="Unassembled WGS sequence"/>
</dbReference>
<protein>
    <submittedName>
        <fullName evidence="1">Uncharacterized protein</fullName>
    </submittedName>
</protein>
<dbReference type="InParanoid" id="A0A0D2GLC2"/>